<dbReference type="InterPro" id="IPR020422">
    <property type="entry name" value="TYR_PHOSPHATASE_DUAL_dom"/>
</dbReference>
<name>A0A8S0PQ91_OLEEU</name>
<dbReference type="InterPro" id="IPR004861">
    <property type="entry name" value="Siw14-like"/>
</dbReference>
<organism evidence="10 11">
    <name type="scientific">Olea europaea subsp. europaea</name>
    <dbReference type="NCBI Taxonomy" id="158383"/>
    <lineage>
        <taxon>Eukaryota</taxon>
        <taxon>Viridiplantae</taxon>
        <taxon>Streptophyta</taxon>
        <taxon>Embryophyta</taxon>
        <taxon>Tracheophyta</taxon>
        <taxon>Spermatophyta</taxon>
        <taxon>Magnoliopsida</taxon>
        <taxon>eudicotyledons</taxon>
        <taxon>Gunneridae</taxon>
        <taxon>Pentapetalae</taxon>
        <taxon>asterids</taxon>
        <taxon>lamiids</taxon>
        <taxon>Lamiales</taxon>
        <taxon>Oleaceae</taxon>
        <taxon>Oleeae</taxon>
        <taxon>Olea</taxon>
    </lineage>
</organism>
<evidence type="ECO:0000256" key="2">
    <source>
        <dbReference type="ARBA" id="ARBA00022801"/>
    </source>
</evidence>
<comment type="caution">
    <text evidence="10">The sequence shown here is derived from an EMBL/GenBank/DDBJ whole genome shotgun (WGS) entry which is preliminary data.</text>
</comment>
<evidence type="ECO:0000313" key="10">
    <source>
        <dbReference type="EMBL" id="CAA2955038.1"/>
    </source>
</evidence>
<comment type="catalytic activity">
    <reaction evidence="7">
        <text>6-diphospho-1D-myo-inositol pentakisphosphate + H2O = 1D-myo-inositol hexakisphosphate + phosphate + H(+)</text>
        <dbReference type="Rhea" id="RHEA:79703"/>
        <dbReference type="ChEBI" id="CHEBI:15377"/>
        <dbReference type="ChEBI" id="CHEBI:15378"/>
        <dbReference type="ChEBI" id="CHEBI:43474"/>
        <dbReference type="ChEBI" id="CHEBI:58130"/>
        <dbReference type="ChEBI" id="CHEBI:230534"/>
        <dbReference type="EC" id="3.6.1.52"/>
    </reaction>
    <physiologicalReaction direction="left-to-right" evidence="7">
        <dbReference type="Rhea" id="RHEA:79704"/>
    </physiologicalReaction>
</comment>
<reference evidence="10 11" key="1">
    <citation type="submission" date="2019-12" db="EMBL/GenBank/DDBJ databases">
        <authorList>
            <person name="Alioto T."/>
            <person name="Alioto T."/>
            <person name="Gomez Garrido J."/>
        </authorList>
    </citation>
    <scope>NUCLEOTIDE SEQUENCE [LARGE SCALE GENOMIC DNA]</scope>
</reference>
<protein>
    <recommendedName>
        <fullName evidence="1">diphosphoinositol-polyphosphate diphosphatase</fullName>
        <ecNumber evidence="1">3.6.1.52</ecNumber>
    </recommendedName>
</protein>
<dbReference type="GO" id="GO:0052847">
    <property type="term" value="F:inositol-1,5-bisdiphosphate-2,3,4,6-tetrakisphosphate 5-diphosphatase activity"/>
    <property type="evidence" value="ECO:0007669"/>
    <property type="project" value="UniProtKB-ARBA"/>
</dbReference>
<dbReference type="InterPro" id="IPR020428">
    <property type="entry name" value="PFA-DSPs"/>
</dbReference>
<accession>A0A8S0PQ91</accession>
<dbReference type="EMBL" id="CACTIH010000135">
    <property type="protein sequence ID" value="CAA2955038.1"/>
    <property type="molecule type" value="Genomic_DNA"/>
</dbReference>
<dbReference type="CDD" id="cd14528">
    <property type="entry name" value="PFA-DSP_Siw14"/>
    <property type="match status" value="1"/>
</dbReference>
<keyword evidence="2" id="KW-0378">Hydrolase</keyword>
<dbReference type="EC" id="3.6.1.52" evidence="1"/>
<dbReference type="PANTHER" id="PTHR31126">
    <property type="entry name" value="TYROSINE-PROTEIN PHOSPHATASE"/>
    <property type="match status" value="1"/>
</dbReference>
<evidence type="ECO:0000259" key="9">
    <source>
        <dbReference type="PROSITE" id="PS50054"/>
    </source>
</evidence>
<proteinExistence type="inferred from homology"/>
<dbReference type="InterPro" id="IPR029021">
    <property type="entry name" value="Prot-tyrosine_phosphatase-like"/>
</dbReference>
<keyword evidence="11" id="KW-1185">Reference proteome</keyword>
<dbReference type="Gene3D" id="3.90.190.10">
    <property type="entry name" value="Protein tyrosine phosphatase superfamily"/>
    <property type="match status" value="1"/>
</dbReference>
<feature type="signal peptide" evidence="8">
    <location>
        <begin position="1"/>
        <end position="19"/>
    </location>
</feature>
<evidence type="ECO:0000256" key="7">
    <source>
        <dbReference type="ARBA" id="ARBA00048424"/>
    </source>
</evidence>
<dbReference type="AlphaFoldDB" id="A0A8S0PQ91"/>
<evidence type="ECO:0000256" key="6">
    <source>
        <dbReference type="ARBA" id="ARBA00047927"/>
    </source>
</evidence>
<evidence type="ECO:0000256" key="5">
    <source>
        <dbReference type="ARBA" id="ARBA00047562"/>
    </source>
</evidence>
<keyword evidence="8" id="KW-0732">Signal</keyword>
<gene>
    <name evidence="10" type="ORF">OLEA9_A066314</name>
</gene>
<feature type="domain" description="Tyrosine-protein phosphatase" evidence="9">
    <location>
        <begin position="110"/>
        <end position="259"/>
    </location>
</feature>
<dbReference type="GO" id="GO:0005737">
    <property type="term" value="C:cytoplasm"/>
    <property type="evidence" value="ECO:0007669"/>
    <property type="project" value="TreeGrafter"/>
</dbReference>
<dbReference type="InterPro" id="IPR016130">
    <property type="entry name" value="Tyr_Pase_AS"/>
</dbReference>
<dbReference type="Pfam" id="PF03162">
    <property type="entry name" value="Y_phosphatase2"/>
    <property type="match status" value="1"/>
</dbReference>
<dbReference type="PRINTS" id="PR01911">
    <property type="entry name" value="PFDSPHPHTASE"/>
</dbReference>
<evidence type="ECO:0000313" key="11">
    <source>
        <dbReference type="Proteomes" id="UP000594638"/>
    </source>
</evidence>
<comment type="catalytic activity">
    <reaction evidence="5">
        <text>3,5-bis(diphospho)-1D-myo-inositol 1,2,4,6-tetrakisphosphate + H2O = 3-diphospho-1D-myo-inositol 1,2,4,5,6-pentakisphosphate + phosphate + 2 H(+)</text>
        <dbReference type="Rhea" id="RHEA:56312"/>
        <dbReference type="ChEBI" id="CHEBI:15377"/>
        <dbReference type="ChEBI" id="CHEBI:15378"/>
        <dbReference type="ChEBI" id="CHEBI:43474"/>
        <dbReference type="ChEBI" id="CHEBI:140372"/>
        <dbReference type="ChEBI" id="CHEBI:140374"/>
        <dbReference type="EC" id="3.6.1.52"/>
    </reaction>
    <physiologicalReaction direction="left-to-right" evidence="5">
        <dbReference type="Rhea" id="RHEA:56313"/>
    </physiologicalReaction>
</comment>
<dbReference type="Proteomes" id="UP000594638">
    <property type="component" value="Unassembled WGS sequence"/>
</dbReference>
<dbReference type="PANTHER" id="PTHR31126:SF56">
    <property type="entry name" value="TYROSINE-PROTEIN PHOSPHATASE DOMAIN-CONTAINING PROTEIN"/>
    <property type="match status" value="1"/>
</dbReference>
<dbReference type="SUPFAM" id="SSF52799">
    <property type="entry name" value="(Phosphotyrosine protein) phosphatases II"/>
    <property type="match status" value="1"/>
</dbReference>
<evidence type="ECO:0000256" key="1">
    <source>
        <dbReference type="ARBA" id="ARBA00012527"/>
    </source>
</evidence>
<evidence type="ECO:0000256" key="3">
    <source>
        <dbReference type="ARBA" id="ARBA00044949"/>
    </source>
</evidence>
<evidence type="ECO:0000256" key="4">
    <source>
        <dbReference type="ARBA" id="ARBA00047342"/>
    </source>
</evidence>
<dbReference type="PROSITE" id="PS00383">
    <property type="entry name" value="TYR_PHOSPHATASE_1"/>
    <property type="match status" value="1"/>
</dbReference>
<dbReference type="OrthoDB" id="6375174at2759"/>
<comment type="similarity">
    <text evidence="3">Belongs to the protein-tyrosine phosphatase family. Atypical dual-specificity phosphatase Siw14-like subfamily.</text>
</comment>
<dbReference type="Gramene" id="OE9A066314T3">
    <property type="protein sequence ID" value="OE9A066314C3"/>
    <property type="gene ID" value="OE9A066314"/>
</dbReference>
<comment type="catalytic activity">
    <reaction evidence="4">
        <text>5-diphospho-1D-myo-inositol 1,2,3,4,6-pentakisphosphate + H2O = 1D-myo-inositol hexakisphosphate + phosphate + H(+)</text>
        <dbReference type="Rhea" id="RHEA:22384"/>
        <dbReference type="ChEBI" id="CHEBI:15377"/>
        <dbReference type="ChEBI" id="CHEBI:15378"/>
        <dbReference type="ChEBI" id="CHEBI:43474"/>
        <dbReference type="ChEBI" id="CHEBI:58130"/>
        <dbReference type="ChEBI" id="CHEBI:58628"/>
        <dbReference type="EC" id="3.6.1.52"/>
    </reaction>
    <physiologicalReaction direction="left-to-right" evidence="4">
        <dbReference type="Rhea" id="RHEA:22385"/>
    </physiologicalReaction>
</comment>
<comment type="catalytic activity">
    <reaction evidence="6">
        <text>1,5-bis(diphospho)-1D-myo-inositol 2,3,4,6-tetrakisphosphate + H2O = 1-diphospho-1D-myo-inositol 2,3,4,5,6-pentakisphosphate + phosphate + 2 H(+)</text>
        <dbReference type="Rhea" id="RHEA:79699"/>
        <dbReference type="ChEBI" id="CHEBI:15377"/>
        <dbReference type="ChEBI" id="CHEBI:15378"/>
        <dbReference type="ChEBI" id="CHEBI:43474"/>
        <dbReference type="ChEBI" id="CHEBI:74946"/>
        <dbReference type="ChEBI" id="CHEBI:77983"/>
        <dbReference type="EC" id="3.6.1.52"/>
    </reaction>
    <physiologicalReaction direction="left-to-right" evidence="6">
        <dbReference type="Rhea" id="RHEA:79700"/>
    </physiologicalReaction>
</comment>
<dbReference type="FunFam" id="3.90.190.10:FF:000024">
    <property type="entry name" value="probable tyrosine-protein phosphatase At1g05000"/>
    <property type="match status" value="1"/>
</dbReference>
<sequence length="267" mass="30646">MYLIHSFFIPWHFLHPLLFWQLDPPRYPESNHSNPLLLQQFNTYIKLPLYISVKSLHDHAIFGATLMRMCSCQRPICHATIGNAVEDATAENGTAVNVESEELLFVPPLNFAMVDYGVFRSGFPDSPNFPFLKTLGLRSIIYLCPEPYPEANMKFLNANGIRLFQFGIEGSKEPFVNIPEDLIRDALKLVLDARNRPLLIHCKRGKHRTGCLVGCLRKLQNWCLSTIFDEYLRYAADKARLADQRFLEQFDISSLKQSPPSFSYSKS</sequence>
<dbReference type="PROSITE" id="PS50054">
    <property type="entry name" value="TYR_PHOSPHATASE_DUAL"/>
    <property type="match status" value="1"/>
</dbReference>
<dbReference type="GO" id="GO:0016791">
    <property type="term" value="F:phosphatase activity"/>
    <property type="evidence" value="ECO:0007669"/>
    <property type="project" value="InterPro"/>
</dbReference>
<dbReference type="GO" id="GO:0052845">
    <property type="term" value="F:inositol-5-diphosphate-1,2,3,4,6-pentakisphosphate diphosphatase activity"/>
    <property type="evidence" value="ECO:0007669"/>
    <property type="project" value="UniProtKB-ARBA"/>
</dbReference>
<feature type="chain" id="PRO_5035918064" description="diphosphoinositol-polyphosphate diphosphatase" evidence="8">
    <location>
        <begin position="20"/>
        <end position="267"/>
    </location>
</feature>
<evidence type="ECO:0000256" key="8">
    <source>
        <dbReference type="SAM" id="SignalP"/>
    </source>
</evidence>